<evidence type="ECO:0000256" key="7">
    <source>
        <dbReference type="ARBA" id="ARBA00022692"/>
    </source>
</evidence>
<comment type="subcellular location">
    <subcellularLocation>
        <location evidence="1">Membrane</location>
        <topology evidence="1">Single-pass type I membrane protein</topology>
    </subcellularLocation>
</comment>
<evidence type="ECO:0000256" key="5">
    <source>
        <dbReference type="ARBA" id="ARBA00022614"/>
    </source>
</evidence>
<reference evidence="23 24" key="1">
    <citation type="submission" date="2020-06" db="EMBL/GenBank/DDBJ databases">
        <title>WGS assembly of Ceratodon purpureus strain R40.</title>
        <authorList>
            <person name="Carey S.B."/>
            <person name="Jenkins J."/>
            <person name="Shu S."/>
            <person name="Lovell J.T."/>
            <person name="Sreedasyam A."/>
            <person name="Maumus F."/>
            <person name="Tiley G.P."/>
            <person name="Fernandez-Pozo N."/>
            <person name="Barry K."/>
            <person name="Chen C."/>
            <person name="Wang M."/>
            <person name="Lipzen A."/>
            <person name="Daum C."/>
            <person name="Saski C.A."/>
            <person name="Payton A.C."/>
            <person name="Mcbreen J.C."/>
            <person name="Conrad R.E."/>
            <person name="Kollar L.M."/>
            <person name="Olsson S."/>
            <person name="Huttunen S."/>
            <person name="Landis J.B."/>
            <person name="Wickett N.J."/>
            <person name="Johnson M.G."/>
            <person name="Rensing S.A."/>
            <person name="Grimwood J."/>
            <person name="Schmutz J."/>
            <person name="Mcdaniel S.F."/>
        </authorList>
    </citation>
    <scope>NUCLEOTIDE SEQUENCE [LARGE SCALE GENOMIC DNA]</scope>
    <source>
        <strain evidence="23 24">R40</strain>
    </source>
</reference>
<dbReference type="OrthoDB" id="4062651at2759"/>
<dbReference type="FunFam" id="1.10.510.10:FF:000309">
    <property type="entry name" value="Leucine-rich repeat receptor-like protein kinase"/>
    <property type="match status" value="1"/>
</dbReference>
<dbReference type="CDD" id="cd14066">
    <property type="entry name" value="STKc_IRAK"/>
    <property type="match status" value="1"/>
</dbReference>
<feature type="domain" description="Protein kinase" evidence="22">
    <location>
        <begin position="72"/>
        <end position="344"/>
    </location>
</feature>
<dbReference type="Pfam" id="PF00069">
    <property type="entry name" value="Pkinase"/>
    <property type="match status" value="1"/>
</dbReference>
<evidence type="ECO:0000256" key="18">
    <source>
        <dbReference type="ARBA" id="ARBA00048679"/>
    </source>
</evidence>
<dbReference type="EMBL" id="CM026432">
    <property type="protein sequence ID" value="KAG0556380.1"/>
    <property type="molecule type" value="Genomic_DNA"/>
</dbReference>
<feature type="compositionally biased region" description="Basic and acidic residues" evidence="21">
    <location>
        <begin position="472"/>
        <end position="494"/>
    </location>
</feature>
<evidence type="ECO:0000256" key="16">
    <source>
        <dbReference type="ARBA" id="ARBA00023180"/>
    </source>
</evidence>
<proteinExistence type="inferred from homology"/>
<feature type="region of interest" description="Disordered" evidence="21">
    <location>
        <begin position="345"/>
        <end position="399"/>
    </location>
</feature>
<evidence type="ECO:0000256" key="10">
    <source>
        <dbReference type="ARBA" id="ARBA00022741"/>
    </source>
</evidence>
<keyword evidence="15" id="KW-0675">Receptor</keyword>
<keyword evidence="13" id="KW-1133">Transmembrane helix</keyword>
<keyword evidence="10 19" id="KW-0547">Nucleotide-binding</keyword>
<feature type="region of interest" description="Disordered" evidence="21">
    <location>
        <begin position="460"/>
        <end position="494"/>
    </location>
</feature>
<gene>
    <name evidence="23" type="ORF">KC19_11G049300</name>
</gene>
<evidence type="ECO:0000256" key="11">
    <source>
        <dbReference type="ARBA" id="ARBA00022777"/>
    </source>
</evidence>
<dbReference type="GO" id="GO:0004674">
    <property type="term" value="F:protein serine/threonine kinase activity"/>
    <property type="evidence" value="ECO:0007669"/>
    <property type="project" value="UniProtKB-KW"/>
</dbReference>
<dbReference type="PANTHER" id="PTHR48006">
    <property type="entry name" value="LEUCINE-RICH REPEAT-CONTAINING PROTEIN DDB_G0281931-RELATED"/>
    <property type="match status" value="1"/>
</dbReference>
<dbReference type="InterPro" id="IPR011009">
    <property type="entry name" value="Kinase-like_dom_sf"/>
</dbReference>
<evidence type="ECO:0000256" key="3">
    <source>
        <dbReference type="ARBA" id="ARBA00022527"/>
    </source>
</evidence>
<keyword evidence="11" id="KW-0418">Kinase</keyword>
<dbReference type="SUPFAM" id="SSF56112">
    <property type="entry name" value="Protein kinase-like (PK-like)"/>
    <property type="match status" value="1"/>
</dbReference>
<keyword evidence="8" id="KW-0732">Signal</keyword>
<evidence type="ECO:0000256" key="15">
    <source>
        <dbReference type="ARBA" id="ARBA00023170"/>
    </source>
</evidence>
<keyword evidence="7" id="KW-0812">Transmembrane</keyword>
<keyword evidence="16" id="KW-0325">Glycoprotein</keyword>
<accession>A0A8T0GBE0</accession>
<evidence type="ECO:0000256" key="20">
    <source>
        <dbReference type="RuleBase" id="RU000304"/>
    </source>
</evidence>
<organism evidence="23 24">
    <name type="scientific">Ceratodon purpureus</name>
    <name type="common">Fire moss</name>
    <name type="synonym">Dicranum purpureum</name>
    <dbReference type="NCBI Taxonomy" id="3225"/>
    <lineage>
        <taxon>Eukaryota</taxon>
        <taxon>Viridiplantae</taxon>
        <taxon>Streptophyta</taxon>
        <taxon>Embryophyta</taxon>
        <taxon>Bryophyta</taxon>
        <taxon>Bryophytina</taxon>
        <taxon>Bryopsida</taxon>
        <taxon>Dicranidae</taxon>
        <taxon>Pseudoditrichales</taxon>
        <taxon>Ditrichaceae</taxon>
        <taxon>Ceratodon</taxon>
    </lineage>
</organism>
<keyword evidence="5" id="KW-0433">Leucine-rich repeat</keyword>
<keyword evidence="12 19" id="KW-0067">ATP-binding</keyword>
<evidence type="ECO:0000256" key="14">
    <source>
        <dbReference type="ARBA" id="ARBA00023136"/>
    </source>
</evidence>
<evidence type="ECO:0000256" key="1">
    <source>
        <dbReference type="ARBA" id="ARBA00004479"/>
    </source>
</evidence>
<dbReference type="PROSITE" id="PS00107">
    <property type="entry name" value="PROTEIN_KINASE_ATP"/>
    <property type="match status" value="1"/>
</dbReference>
<evidence type="ECO:0000313" key="24">
    <source>
        <dbReference type="Proteomes" id="UP000822688"/>
    </source>
</evidence>
<dbReference type="GO" id="GO:0005524">
    <property type="term" value="F:ATP binding"/>
    <property type="evidence" value="ECO:0007669"/>
    <property type="project" value="UniProtKB-UniRule"/>
</dbReference>
<dbReference type="Gene3D" id="1.10.510.10">
    <property type="entry name" value="Transferase(Phosphotransferase) domain 1"/>
    <property type="match status" value="1"/>
</dbReference>
<dbReference type="InterPro" id="IPR008271">
    <property type="entry name" value="Ser/Thr_kinase_AS"/>
</dbReference>
<dbReference type="PROSITE" id="PS00108">
    <property type="entry name" value="PROTEIN_KINASE_ST"/>
    <property type="match status" value="1"/>
</dbReference>
<dbReference type="EC" id="2.7.11.1" evidence="2"/>
<dbReference type="AlphaFoldDB" id="A0A8T0GBE0"/>
<evidence type="ECO:0000313" key="23">
    <source>
        <dbReference type="EMBL" id="KAG0556380.1"/>
    </source>
</evidence>
<dbReference type="InterPro" id="IPR051824">
    <property type="entry name" value="LRR_Rcpt-Like_S/T_Kinase"/>
</dbReference>
<keyword evidence="4" id="KW-0597">Phosphoprotein</keyword>
<dbReference type="Proteomes" id="UP000822688">
    <property type="component" value="Chromosome 11"/>
</dbReference>
<feature type="binding site" evidence="19">
    <location>
        <position position="101"/>
    </location>
    <ligand>
        <name>ATP</name>
        <dbReference type="ChEBI" id="CHEBI:30616"/>
    </ligand>
</feature>
<dbReference type="PANTHER" id="PTHR48006:SF92">
    <property type="entry name" value="LRR RECEPTOR-LIKE SERINE_THREONINE-PROTEIN KINASE GSO1"/>
    <property type="match status" value="1"/>
</dbReference>
<evidence type="ECO:0000256" key="9">
    <source>
        <dbReference type="ARBA" id="ARBA00022737"/>
    </source>
</evidence>
<dbReference type="Gene3D" id="3.30.200.20">
    <property type="entry name" value="Phosphorylase Kinase, domain 1"/>
    <property type="match status" value="1"/>
</dbReference>
<feature type="compositionally biased region" description="Basic and acidic residues" evidence="21">
    <location>
        <begin position="351"/>
        <end position="371"/>
    </location>
</feature>
<name>A0A8T0GBE0_CERPU</name>
<evidence type="ECO:0000256" key="21">
    <source>
        <dbReference type="SAM" id="MobiDB-lite"/>
    </source>
</evidence>
<evidence type="ECO:0000256" key="4">
    <source>
        <dbReference type="ARBA" id="ARBA00022553"/>
    </source>
</evidence>
<dbReference type="InterPro" id="IPR000719">
    <property type="entry name" value="Prot_kinase_dom"/>
</dbReference>
<evidence type="ECO:0000259" key="22">
    <source>
        <dbReference type="PROSITE" id="PS50011"/>
    </source>
</evidence>
<evidence type="ECO:0000256" key="6">
    <source>
        <dbReference type="ARBA" id="ARBA00022679"/>
    </source>
</evidence>
<evidence type="ECO:0000256" key="13">
    <source>
        <dbReference type="ARBA" id="ARBA00022989"/>
    </source>
</evidence>
<comment type="catalytic activity">
    <reaction evidence="17">
        <text>L-threonyl-[protein] + ATP = O-phospho-L-threonyl-[protein] + ADP + H(+)</text>
        <dbReference type="Rhea" id="RHEA:46608"/>
        <dbReference type="Rhea" id="RHEA-COMP:11060"/>
        <dbReference type="Rhea" id="RHEA-COMP:11605"/>
        <dbReference type="ChEBI" id="CHEBI:15378"/>
        <dbReference type="ChEBI" id="CHEBI:30013"/>
        <dbReference type="ChEBI" id="CHEBI:30616"/>
        <dbReference type="ChEBI" id="CHEBI:61977"/>
        <dbReference type="ChEBI" id="CHEBI:456216"/>
        <dbReference type="EC" id="2.7.11.1"/>
    </reaction>
</comment>
<evidence type="ECO:0000256" key="8">
    <source>
        <dbReference type="ARBA" id="ARBA00022729"/>
    </source>
</evidence>
<evidence type="ECO:0000256" key="19">
    <source>
        <dbReference type="PROSITE-ProRule" id="PRU10141"/>
    </source>
</evidence>
<comment type="catalytic activity">
    <reaction evidence="18">
        <text>L-seryl-[protein] + ATP = O-phospho-L-seryl-[protein] + ADP + H(+)</text>
        <dbReference type="Rhea" id="RHEA:17989"/>
        <dbReference type="Rhea" id="RHEA-COMP:9863"/>
        <dbReference type="Rhea" id="RHEA-COMP:11604"/>
        <dbReference type="ChEBI" id="CHEBI:15378"/>
        <dbReference type="ChEBI" id="CHEBI:29999"/>
        <dbReference type="ChEBI" id="CHEBI:30616"/>
        <dbReference type="ChEBI" id="CHEBI:83421"/>
        <dbReference type="ChEBI" id="CHEBI:456216"/>
        <dbReference type="EC" id="2.7.11.1"/>
    </reaction>
</comment>
<keyword evidence="6" id="KW-0808">Transferase</keyword>
<dbReference type="InterPro" id="IPR017441">
    <property type="entry name" value="Protein_kinase_ATP_BS"/>
</dbReference>
<sequence>MCSCVGPIYVYLGAELSSFFNTWVGWSAWPLKRLENENLKAANGATHLVKQPTLKSNVTFKYKELQDATGSFNKKNLIGVGGFAKVYKATLPDSRVVAVKKLVGRTKQSDREFRAEIETVGNCRHPNLVRLLGYCRTKDGKLLVYEYFENGSLNKFMRRNPGCKETHLDWDTRLKIALGAAEGLAYLHRRDPRIIHRDVKASNILLDKNFEAKVSDFGLARLIDPSKTHVTTFIAGTKAYIAPEYQRSLRLTVKCDVYSYGIVLLELLTGKDPSMGRNFDIIAWVKRRMGSSPDFFDVRMIDSCDEDANKEAMTKTLHLALECTNTSPHNRPSMDEVVQQLKSFQKPAKPVVDHKEQKDEEAHDSENRESIQQDETTSLLPIGESSDTQPSSAVTSLGMEDDVFPDKALDKLYERPYMVRVVSTPILSEYAHTKGPDDTRDVVTIEDIRLESQQCTLELENTADWPPFSGTESRRPSPDSADYIRKDYSRCESF</sequence>
<dbReference type="FunFam" id="3.30.200.20:FF:000309">
    <property type="entry name" value="Leucine-rich repeat receptor protein kinase MSP1"/>
    <property type="match status" value="1"/>
</dbReference>
<evidence type="ECO:0000256" key="2">
    <source>
        <dbReference type="ARBA" id="ARBA00012513"/>
    </source>
</evidence>
<dbReference type="PROSITE" id="PS50011">
    <property type="entry name" value="PROTEIN_KINASE_DOM"/>
    <property type="match status" value="1"/>
</dbReference>
<comment type="caution">
    <text evidence="23">The sequence shown here is derived from an EMBL/GenBank/DDBJ whole genome shotgun (WGS) entry which is preliminary data.</text>
</comment>
<dbReference type="SMART" id="SM00220">
    <property type="entry name" value="S_TKc"/>
    <property type="match status" value="1"/>
</dbReference>
<evidence type="ECO:0000256" key="12">
    <source>
        <dbReference type="ARBA" id="ARBA00022840"/>
    </source>
</evidence>
<dbReference type="GO" id="GO:0016020">
    <property type="term" value="C:membrane"/>
    <property type="evidence" value="ECO:0007669"/>
    <property type="project" value="UniProtKB-SubCell"/>
</dbReference>
<keyword evidence="24" id="KW-1185">Reference proteome</keyword>
<evidence type="ECO:0000256" key="17">
    <source>
        <dbReference type="ARBA" id="ARBA00047899"/>
    </source>
</evidence>
<keyword evidence="14" id="KW-0472">Membrane</keyword>
<comment type="similarity">
    <text evidence="20">Belongs to the protein kinase superfamily.</text>
</comment>
<feature type="compositionally biased region" description="Polar residues" evidence="21">
    <location>
        <begin position="373"/>
        <end position="395"/>
    </location>
</feature>
<protein>
    <recommendedName>
        <fullName evidence="2">non-specific serine/threonine protein kinase</fullName>
        <ecNumber evidence="2">2.7.11.1</ecNumber>
    </recommendedName>
</protein>
<keyword evidence="9" id="KW-0677">Repeat</keyword>
<keyword evidence="3 20" id="KW-0723">Serine/threonine-protein kinase</keyword>